<evidence type="ECO:0000313" key="2">
    <source>
        <dbReference type="Proteomes" id="UP000215914"/>
    </source>
</evidence>
<accession>A0A9K3E2V4</accession>
<dbReference type="Gramene" id="mRNA:HanXRQr2_Chr15g0710311">
    <property type="protein sequence ID" value="mRNA:HanXRQr2_Chr15g0710311"/>
    <property type="gene ID" value="HanXRQr2_Chr15g0710311"/>
</dbReference>
<gene>
    <name evidence="1" type="ORF">HanXRQr2_Chr15g0710311</name>
</gene>
<dbReference type="EMBL" id="MNCJ02000330">
    <property type="protein sequence ID" value="KAF5766012.1"/>
    <property type="molecule type" value="Genomic_DNA"/>
</dbReference>
<comment type="caution">
    <text evidence="1">The sequence shown here is derived from an EMBL/GenBank/DDBJ whole genome shotgun (WGS) entry which is preliminary data.</text>
</comment>
<proteinExistence type="predicted"/>
<keyword evidence="2" id="KW-1185">Reference proteome</keyword>
<name>A0A9K3E2V4_HELAN</name>
<organism evidence="1 2">
    <name type="scientific">Helianthus annuus</name>
    <name type="common">Common sunflower</name>
    <dbReference type="NCBI Taxonomy" id="4232"/>
    <lineage>
        <taxon>Eukaryota</taxon>
        <taxon>Viridiplantae</taxon>
        <taxon>Streptophyta</taxon>
        <taxon>Embryophyta</taxon>
        <taxon>Tracheophyta</taxon>
        <taxon>Spermatophyta</taxon>
        <taxon>Magnoliopsida</taxon>
        <taxon>eudicotyledons</taxon>
        <taxon>Gunneridae</taxon>
        <taxon>Pentapetalae</taxon>
        <taxon>asterids</taxon>
        <taxon>campanulids</taxon>
        <taxon>Asterales</taxon>
        <taxon>Asteraceae</taxon>
        <taxon>Asteroideae</taxon>
        <taxon>Heliantheae alliance</taxon>
        <taxon>Heliantheae</taxon>
        <taxon>Helianthus</taxon>
    </lineage>
</organism>
<protein>
    <submittedName>
        <fullName evidence="1">Uncharacterized protein</fullName>
    </submittedName>
</protein>
<reference evidence="1" key="2">
    <citation type="submission" date="2020-06" db="EMBL/GenBank/DDBJ databases">
        <title>Helianthus annuus Genome sequencing and assembly Release 2.</title>
        <authorList>
            <person name="Gouzy J."/>
            <person name="Langlade N."/>
            <person name="Munos S."/>
        </authorList>
    </citation>
    <scope>NUCLEOTIDE SEQUENCE</scope>
    <source>
        <tissue evidence="1">Leaves</tissue>
    </source>
</reference>
<sequence length="105" mass="12002">MDICLSCCALGYVIVVVHKFQFQLDSLAFSFTFRFILSSACCIHLYSVQINHNLAAIRLLHSLVAFRYCKFRLLHSDFMLLLYHVLHIVAAVSSDCSCCCYLETI</sequence>
<evidence type="ECO:0000313" key="1">
    <source>
        <dbReference type="EMBL" id="KAF5766012.1"/>
    </source>
</evidence>
<reference evidence="1" key="1">
    <citation type="journal article" date="2017" name="Nature">
        <title>The sunflower genome provides insights into oil metabolism, flowering and Asterid evolution.</title>
        <authorList>
            <person name="Badouin H."/>
            <person name="Gouzy J."/>
            <person name="Grassa C.J."/>
            <person name="Murat F."/>
            <person name="Staton S.E."/>
            <person name="Cottret L."/>
            <person name="Lelandais-Briere C."/>
            <person name="Owens G.L."/>
            <person name="Carrere S."/>
            <person name="Mayjonade B."/>
            <person name="Legrand L."/>
            <person name="Gill N."/>
            <person name="Kane N.C."/>
            <person name="Bowers J.E."/>
            <person name="Hubner S."/>
            <person name="Bellec A."/>
            <person name="Berard A."/>
            <person name="Berges H."/>
            <person name="Blanchet N."/>
            <person name="Boniface M.C."/>
            <person name="Brunel D."/>
            <person name="Catrice O."/>
            <person name="Chaidir N."/>
            <person name="Claudel C."/>
            <person name="Donnadieu C."/>
            <person name="Faraut T."/>
            <person name="Fievet G."/>
            <person name="Helmstetter N."/>
            <person name="King M."/>
            <person name="Knapp S.J."/>
            <person name="Lai Z."/>
            <person name="Le Paslier M.C."/>
            <person name="Lippi Y."/>
            <person name="Lorenzon L."/>
            <person name="Mandel J.R."/>
            <person name="Marage G."/>
            <person name="Marchand G."/>
            <person name="Marquand E."/>
            <person name="Bret-Mestries E."/>
            <person name="Morien E."/>
            <person name="Nambeesan S."/>
            <person name="Nguyen T."/>
            <person name="Pegot-Espagnet P."/>
            <person name="Pouilly N."/>
            <person name="Raftis F."/>
            <person name="Sallet E."/>
            <person name="Schiex T."/>
            <person name="Thomas J."/>
            <person name="Vandecasteele C."/>
            <person name="Vares D."/>
            <person name="Vear F."/>
            <person name="Vautrin S."/>
            <person name="Crespi M."/>
            <person name="Mangin B."/>
            <person name="Burke J.M."/>
            <person name="Salse J."/>
            <person name="Munos S."/>
            <person name="Vincourt P."/>
            <person name="Rieseberg L.H."/>
            <person name="Langlade N.B."/>
        </authorList>
    </citation>
    <scope>NUCLEOTIDE SEQUENCE</scope>
    <source>
        <tissue evidence="1">Leaves</tissue>
    </source>
</reference>
<dbReference type="AlphaFoldDB" id="A0A9K3E2V4"/>
<dbReference type="Proteomes" id="UP000215914">
    <property type="component" value="Unassembled WGS sequence"/>
</dbReference>